<feature type="compositionally biased region" description="Polar residues" evidence="1">
    <location>
        <begin position="19"/>
        <end position="29"/>
    </location>
</feature>
<dbReference type="Proteomes" id="UP001153269">
    <property type="component" value="Unassembled WGS sequence"/>
</dbReference>
<evidence type="ECO:0000313" key="3">
    <source>
        <dbReference type="Proteomes" id="UP001153269"/>
    </source>
</evidence>
<accession>A0A9N7YYA9</accession>
<name>A0A9N7YYA9_PLEPL</name>
<proteinExistence type="predicted"/>
<keyword evidence="3" id="KW-1185">Reference proteome</keyword>
<reference evidence="2" key="1">
    <citation type="submission" date="2020-03" db="EMBL/GenBank/DDBJ databases">
        <authorList>
            <person name="Weist P."/>
        </authorList>
    </citation>
    <scope>NUCLEOTIDE SEQUENCE</scope>
</reference>
<gene>
    <name evidence="2" type="ORF">PLEPLA_LOCUS30706</name>
</gene>
<sequence>MWASSLSPHNPPTHPTTTQRQRGSDQISHETVNLVPCSIVWKGIIARSTNPEAENCPSTEHHGPCNTSTGDRFVASLRGHAESAVTKCGLHAAGNQLHTEERPRGAAVSCSHAGGHRGSVRFVHFVYFRGKASQPLDRVHELRAAGLKTLRCSVRLFKQALAVVVRFERVSISLQHGGCR</sequence>
<feature type="region of interest" description="Disordered" evidence="1">
    <location>
        <begin position="1"/>
        <end position="29"/>
    </location>
</feature>
<evidence type="ECO:0000256" key="1">
    <source>
        <dbReference type="SAM" id="MobiDB-lite"/>
    </source>
</evidence>
<dbReference type="EMBL" id="CADEAL010002979">
    <property type="protein sequence ID" value="CAB1442987.1"/>
    <property type="molecule type" value="Genomic_DNA"/>
</dbReference>
<evidence type="ECO:0000313" key="2">
    <source>
        <dbReference type="EMBL" id="CAB1442987.1"/>
    </source>
</evidence>
<comment type="caution">
    <text evidence="2">The sequence shown here is derived from an EMBL/GenBank/DDBJ whole genome shotgun (WGS) entry which is preliminary data.</text>
</comment>
<organism evidence="2 3">
    <name type="scientific">Pleuronectes platessa</name>
    <name type="common">European plaice</name>
    <dbReference type="NCBI Taxonomy" id="8262"/>
    <lineage>
        <taxon>Eukaryota</taxon>
        <taxon>Metazoa</taxon>
        <taxon>Chordata</taxon>
        <taxon>Craniata</taxon>
        <taxon>Vertebrata</taxon>
        <taxon>Euteleostomi</taxon>
        <taxon>Actinopterygii</taxon>
        <taxon>Neopterygii</taxon>
        <taxon>Teleostei</taxon>
        <taxon>Neoteleostei</taxon>
        <taxon>Acanthomorphata</taxon>
        <taxon>Carangaria</taxon>
        <taxon>Pleuronectiformes</taxon>
        <taxon>Pleuronectoidei</taxon>
        <taxon>Pleuronectidae</taxon>
        <taxon>Pleuronectes</taxon>
    </lineage>
</organism>
<protein>
    <submittedName>
        <fullName evidence="2">Uncharacterized protein</fullName>
    </submittedName>
</protein>
<dbReference type="AlphaFoldDB" id="A0A9N7YYA9"/>